<gene>
    <name evidence="2" type="ORF">E6H04_03965</name>
</gene>
<accession>A0A537JH48</accession>
<dbReference type="EMBL" id="VBAO01000103">
    <property type="protein sequence ID" value="TMI82878.1"/>
    <property type="molecule type" value="Genomic_DNA"/>
</dbReference>
<organism evidence="2 3">
    <name type="scientific">Candidatus Segetimicrobium genomatis</name>
    <dbReference type="NCBI Taxonomy" id="2569760"/>
    <lineage>
        <taxon>Bacteria</taxon>
        <taxon>Bacillati</taxon>
        <taxon>Candidatus Sysuimicrobiota</taxon>
        <taxon>Candidatus Sysuimicrobiia</taxon>
        <taxon>Candidatus Sysuimicrobiales</taxon>
        <taxon>Candidatus Segetimicrobiaceae</taxon>
        <taxon>Candidatus Segetimicrobium</taxon>
    </lineage>
</organism>
<keyword evidence="1" id="KW-0732">Signal</keyword>
<feature type="signal peptide" evidence="1">
    <location>
        <begin position="1"/>
        <end position="26"/>
    </location>
</feature>
<dbReference type="PANTHER" id="PTHR37953:SF1">
    <property type="entry name" value="UPF0127 PROTEIN MJ1496"/>
    <property type="match status" value="1"/>
</dbReference>
<evidence type="ECO:0000256" key="1">
    <source>
        <dbReference type="SAM" id="SignalP"/>
    </source>
</evidence>
<dbReference type="InterPro" id="IPR038695">
    <property type="entry name" value="Saro_0823-like_sf"/>
</dbReference>
<dbReference type="InterPro" id="IPR003795">
    <property type="entry name" value="DUF192"/>
</dbReference>
<evidence type="ECO:0000313" key="3">
    <source>
        <dbReference type="Proteomes" id="UP000320048"/>
    </source>
</evidence>
<protein>
    <submittedName>
        <fullName evidence="2">DUF192 domain-containing protein</fullName>
    </submittedName>
</protein>
<feature type="chain" id="PRO_5022184441" evidence="1">
    <location>
        <begin position="27"/>
        <end position="191"/>
    </location>
</feature>
<comment type="caution">
    <text evidence="2">The sequence shown here is derived from an EMBL/GenBank/DDBJ whole genome shotgun (WGS) entry which is preliminary data.</text>
</comment>
<sequence>MRTPVLVTIVAIAGALAAAGPVPAGAPCSVPLFAYHTGIVVLSEGGRVTRVRVQIADTPDRRQVGLMCRPALDPDAGMLFMFPAPIQGAFWMKNTLIPLAIAFIDSDWRIVQITEMAVAPDPAAGAFAYYGPPKSYRYALEVNTGFFARHEISERAEVRFIPTEGGGIPAHSPIEPWPFAPKEPGNLAFAR</sequence>
<dbReference type="Proteomes" id="UP000320048">
    <property type="component" value="Unassembled WGS sequence"/>
</dbReference>
<evidence type="ECO:0000313" key="2">
    <source>
        <dbReference type="EMBL" id="TMI82878.1"/>
    </source>
</evidence>
<dbReference type="PANTHER" id="PTHR37953">
    <property type="entry name" value="UPF0127 PROTEIN MJ1496"/>
    <property type="match status" value="1"/>
</dbReference>
<dbReference type="Pfam" id="PF02643">
    <property type="entry name" value="DUF192"/>
    <property type="match status" value="1"/>
</dbReference>
<dbReference type="Gene3D" id="2.60.120.1140">
    <property type="entry name" value="Protein of unknown function DUF192"/>
    <property type="match status" value="1"/>
</dbReference>
<name>A0A537JH48_9BACT</name>
<proteinExistence type="predicted"/>
<reference evidence="2 3" key="1">
    <citation type="journal article" date="2019" name="Nat. Microbiol.">
        <title>Mediterranean grassland soil C-N compound turnover is dependent on rainfall and depth, and is mediated by genomically divergent microorganisms.</title>
        <authorList>
            <person name="Diamond S."/>
            <person name="Andeer P.F."/>
            <person name="Li Z."/>
            <person name="Crits-Christoph A."/>
            <person name="Burstein D."/>
            <person name="Anantharaman K."/>
            <person name="Lane K.R."/>
            <person name="Thomas B.C."/>
            <person name="Pan C."/>
            <person name="Northen T.R."/>
            <person name="Banfield J.F."/>
        </authorList>
    </citation>
    <scope>NUCLEOTIDE SEQUENCE [LARGE SCALE GENOMIC DNA]</scope>
    <source>
        <strain evidence="2">NP_7</strain>
    </source>
</reference>
<dbReference type="AlphaFoldDB" id="A0A537JH48"/>